<feature type="domain" description="Reverse transcriptase" evidence="1">
    <location>
        <begin position="1"/>
        <end position="191"/>
    </location>
</feature>
<dbReference type="SUPFAM" id="SSF56672">
    <property type="entry name" value="DNA/RNA polymerases"/>
    <property type="match status" value="1"/>
</dbReference>
<evidence type="ECO:0000313" key="2">
    <source>
        <dbReference type="EMBL" id="MFH4984953.1"/>
    </source>
</evidence>
<proteinExistence type="predicted"/>
<name>A0ABD6EYA1_9BILA</name>
<reference evidence="2 3" key="1">
    <citation type="submission" date="2024-08" db="EMBL/GenBank/DDBJ databases">
        <title>Gnathostoma spinigerum genome.</title>
        <authorList>
            <person name="Gonzalez-Bertolin B."/>
            <person name="Monzon S."/>
            <person name="Zaballos A."/>
            <person name="Jimenez P."/>
            <person name="Dekumyoy P."/>
            <person name="Varona S."/>
            <person name="Cuesta I."/>
            <person name="Sumanam S."/>
            <person name="Adisakwattana P."/>
            <person name="Gasser R.B."/>
            <person name="Hernandez-Gonzalez A."/>
            <person name="Young N.D."/>
            <person name="Perteguer M.J."/>
        </authorList>
    </citation>
    <scope>NUCLEOTIDE SEQUENCE [LARGE SCALE GENOMIC DNA]</scope>
    <source>
        <strain evidence="2">AL3</strain>
        <tissue evidence="2">Liver</tissue>
    </source>
</reference>
<dbReference type="InterPro" id="IPR000477">
    <property type="entry name" value="RT_dom"/>
</dbReference>
<organism evidence="2 3">
    <name type="scientific">Gnathostoma spinigerum</name>
    <dbReference type="NCBI Taxonomy" id="75299"/>
    <lineage>
        <taxon>Eukaryota</taxon>
        <taxon>Metazoa</taxon>
        <taxon>Ecdysozoa</taxon>
        <taxon>Nematoda</taxon>
        <taxon>Chromadorea</taxon>
        <taxon>Rhabditida</taxon>
        <taxon>Spirurina</taxon>
        <taxon>Gnathostomatomorpha</taxon>
        <taxon>Gnathostomatoidea</taxon>
        <taxon>Gnathostomatidae</taxon>
        <taxon>Gnathostoma</taxon>
    </lineage>
</organism>
<keyword evidence="3" id="KW-1185">Reference proteome</keyword>
<gene>
    <name evidence="2" type="ORF">AB6A40_011662</name>
</gene>
<protein>
    <recommendedName>
        <fullName evidence="1">Reverse transcriptase domain-containing protein</fullName>
    </recommendedName>
</protein>
<evidence type="ECO:0000259" key="1">
    <source>
        <dbReference type="PROSITE" id="PS50878"/>
    </source>
</evidence>
<accession>A0ABD6EYA1</accession>
<dbReference type="Proteomes" id="UP001608902">
    <property type="component" value="Unassembled WGS sequence"/>
</dbReference>
<dbReference type="AlphaFoldDB" id="A0ABD6EYA1"/>
<evidence type="ECO:0000313" key="3">
    <source>
        <dbReference type="Proteomes" id="UP001608902"/>
    </source>
</evidence>
<comment type="caution">
    <text evidence="2">The sequence shown here is derived from an EMBL/GenBank/DDBJ whole genome shotgun (WGS) entry which is preliminary data.</text>
</comment>
<dbReference type="PROSITE" id="PS50878">
    <property type="entry name" value="RT_POL"/>
    <property type="match status" value="1"/>
</dbReference>
<sequence length="191" mass="22112">MKKGGAEDLGNYRPFTFLSQIYKISTRVILERIKDLEVLCSREQAGFRRGFSTLDQTHVIRQLTEKCDEYQLPLCYAFIDYKKAFDSVELMAVLNSLHDHRINPAYVNLTEDLNSDCTTDILLFNKQCRLKISRGLHQGDTTSPALFATTVESLFEELSWSSGINIDEYMNISRIYQYIVLFRTAQGHRSY</sequence>
<dbReference type="Pfam" id="PF00078">
    <property type="entry name" value="RVT_1"/>
    <property type="match status" value="1"/>
</dbReference>
<dbReference type="InterPro" id="IPR043502">
    <property type="entry name" value="DNA/RNA_pol_sf"/>
</dbReference>
<dbReference type="CDD" id="cd01650">
    <property type="entry name" value="RT_nLTR_like"/>
    <property type="match status" value="1"/>
</dbReference>
<dbReference type="PANTHER" id="PTHR19446">
    <property type="entry name" value="REVERSE TRANSCRIPTASES"/>
    <property type="match status" value="1"/>
</dbReference>
<dbReference type="EMBL" id="JBGFUD010024376">
    <property type="protein sequence ID" value="MFH4984953.1"/>
    <property type="molecule type" value="Genomic_DNA"/>
</dbReference>